<dbReference type="InterPro" id="IPR050585">
    <property type="entry name" value="Xaa-Pro_dipeptidyl-ppase/CocE"/>
</dbReference>
<sequence>MDGTEVLSYGLWKSPVTADLLSQQSSIGSIRINESQRKIYAVQTGPDHPAQLVAISCPGSTPHAEDLLPSPYSVGTQVYEYGGGAFAVSRDGRRIVFSDSSTGSVCILDPLDRSVRKCIEQLNRRYADFDIHPVYPHWVCAVEEDISALNHSTTSHALVLLDTASGEVVKLEDQDDFYSQMRFSPDGHQICWLAWSHPHMHFTGAVLYVGKIEQGRLVSKERIGGIPGREAIAQPRWSPAGRLHFLRDRSGFWHLCVYHAQSAESLEIAISGIEHCDMGNPDFGLGRYEELACSHIFDAH</sequence>
<evidence type="ECO:0008006" key="3">
    <source>
        <dbReference type="Google" id="ProtNLM"/>
    </source>
</evidence>
<organism evidence="1 2">
    <name type="scientific">Aspergillus brasiliensis</name>
    <dbReference type="NCBI Taxonomy" id="319629"/>
    <lineage>
        <taxon>Eukaryota</taxon>
        <taxon>Fungi</taxon>
        <taxon>Dikarya</taxon>
        <taxon>Ascomycota</taxon>
        <taxon>Pezizomycotina</taxon>
        <taxon>Eurotiomycetes</taxon>
        <taxon>Eurotiomycetidae</taxon>
        <taxon>Eurotiales</taxon>
        <taxon>Aspergillaceae</taxon>
        <taxon>Aspergillus</taxon>
        <taxon>Aspergillus subgen. Circumdati</taxon>
    </lineage>
</organism>
<gene>
    <name evidence="1" type="ORF">AbraCBS73388_004988</name>
</gene>
<dbReference type="EMBL" id="BROQ01000233">
    <property type="protein sequence ID" value="GKZ27566.1"/>
    <property type="molecule type" value="Genomic_DNA"/>
</dbReference>
<accession>A0A9W5Z4J7</accession>
<dbReference type="AlphaFoldDB" id="A0A9W5Z4J7"/>
<dbReference type="PANTHER" id="PTHR43056:SF5">
    <property type="entry name" value="PEPTIDASE S9 PROLYL OLIGOPEPTIDASE CATALYTIC DOMAIN-CONTAINING PROTEIN"/>
    <property type="match status" value="1"/>
</dbReference>
<evidence type="ECO:0000313" key="2">
    <source>
        <dbReference type="Proteomes" id="UP001143548"/>
    </source>
</evidence>
<name>A0A9W5Z4J7_9EURO</name>
<dbReference type="InterPro" id="IPR011042">
    <property type="entry name" value="6-blade_b-propeller_TolB-like"/>
</dbReference>
<dbReference type="Proteomes" id="UP001143548">
    <property type="component" value="Unassembled WGS sequence"/>
</dbReference>
<comment type="caution">
    <text evidence="1">The sequence shown here is derived from an EMBL/GenBank/DDBJ whole genome shotgun (WGS) entry which is preliminary data.</text>
</comment>
<evidence type="ECO:0000313" key="1">
    <source>
        <dbReference type="EMBL" id="GKZ27566.1"/>
    </source>
</evidence>
<dbReference type="Gene3D" id="2.120.10.30">
    <property type="entry name" value="TolB, C-terminal domain"/>
    <property type="match status" value="1"/>
</dbReference>
<proteinExistence type="predicted"/>
<protein>
    <recommendedName>
        <fullName evidence="3">Dipeptidylpeptidase IV N-terminal domain-containing protein</fullName>
    </recommendedName>
</protein>
<reference evidence="1" key="1">
    <citation type="submission" date="2022-07" db="EMBL/GenBank/DDBJ databases">
        <title>Taxonomy of Aspergillus series Nigri: significant species reduction supported by multi-species coalescent approaches.</title>
        <authorList>
            <person name="Bian C."/>
            <person name="Kusuya Y."/>
            <person name="Sklenar F."/>
            <person name="D'hooge E."/>
            <person name="Yaguchi T."/>
            <person name="Takahashi H."/>
            <person name="Hubka V."/>
        </authorList>
    </citation>
    <scope>NUCLEOTIDE SEQUENCE</scope>
    <source>
        <strain evidence="1">CBS 733.88</strain>
    </source>
</reference>
<dbReference type="SUPFAM" id="SSF82171">
    <property type="entry name" value="DPP6 N-terminal domain-like"/>
    <property type="match status" value="1"/>
</dbReference>
<dbReference type="PANTHER" id="PTHR43056">
    <property type="entry name" value="PEPTIDASE S9 PROLYL OLIGOPEPTIDASE"/>
    <property type="match status" value="1"/>
</dbReference>